<dbReference type="InterPro" id="IPR000477">
    <property type="entry name" value="RT_dom"/>
</dbReference>
<accession>A0A3B1J7U7</accession>
<evidence type="ECO:0000313" key="4">
    <source>
        <dbReference type="Proteomes" id="UP000018467"/>
    </source>
</evidence>
<keyword evidence="4" id="KW-1185">Reference proteome</keyword>
<dbReference type="GeneTree" id="ENSGT01150000286925"/>
<dbReference type="CDD" id="cd01650">
    <property type="entry name" value="RT_nLTR_like"/>
    <property type="match status" value="1"/>
</dbReference>
<dbReference type="Pfam" id="PF17751">
    <property type="entry name" value="SKICH"/>
    <property type="match status" value="1"/>
</dbReference>
<dbReference type="Pfam" id="PF00078">
    <property type="entry name" value="RVT_1"/>
    <property type="match status" value="1"/>
</dbReference>
<dbReference type="AlphaFoldDB" id="A0A3B1J7U7"/>
<dbReference type="SUPFAM" id="SSF56219">
    <property type="entry name" value="DNase I-like"/>
    <property type="match status" value="1"/>
</dbReference>
<dbReference type="InterPro" id="IPR043502">
    <property type="entry name" value="DNA/RNA_pol_sf"/>
</dbReference>
<feature type="domain" description="Reverse transcriptase" evidence="2">
    <location>
        <begin position="504"/>
        <end position="776"/>
    </location>
</feature>
<reference evidence="3" key="3">
    <citation type="submission" date="2025-08" db="UniProtKB">
        <authorList>
            <consortium name="Ensembl"/>
        </authorList>
    </citation>
    <scope>IDENTIFICATION</scope>
</reference>
<reference evidence="4" key="1">
    <citation type="submission" date="2013-03" db="EMBL/GenBank/DDBJ databases">
        <authorList>
            <person name="Jeffery W."/>
            <person name="Warren W."/>
            <person name="Wilson R.K."/>
        </authorList>
    </citation>
    <scope>NUCLEOTIDE SEQUENCE</scope>
    <source>
        <strain evidence="4">female</strain>
    </source>
</reference>
<reference evidence="3" key="4">
    <citation type="submission" date="2025-09" db="UniProtKB">
        <authorList>
            <consortium name="Ensembl"/>
        </authorList>
    </citation>
    <scope>IDENTIFICATION</scope>
</reference>
<organism evidence="3 4">
    <name type="scientific">Astyanax mexicanus</name>
    <name type="common">Blind cave fish</name>
    <name type="synonym">Astyanax fasciatus mexicanus</name>
    <dbReference type="NCBI Taxonomy" id="7994"/>
    <lineage>
        <taxon>Eukaryota</taxon>
        <taxon>Metazoa</taxon>
        <taxon>Chordata</taxon>
        <taxon>Craniata</taxon>
        <taxon>Vertebrata</taxon>
        <taxon>Euteleostomi</taxon>
        <taxon>Actinopterygii</taxon>
        <taxon>Neopterygii</taxon>
        <taxon>Teleostei</taxon>
        <taxon>Ostariophysi</taxon>
        <taxon>Characiformes</taxon>
        <taxon>Characoidei</taxon>
        <taxon>Acestrorhamphidae</taxon>
        <taxon>Acestrorhamphinae</taxon>
        <taxon>Astyanax</taxon>
    </lineage>
</organism>
<proteinExistence type="predicted"/>
<dbReference type="CDD" id="cd09076">
    <property type="entry name" value="L1-EN"/>
    <property type="match status" value="1"/>
</dbReference>
<evidence type="ECO:0000256" key="1">
    <source>
        <dbReference type="SAM" id="Coils"/>
    </source>
</evidence>
<dbReference type="STRING" id="7994.ENSAMXP00000037945"/>
<dbReference type="InterPro" id="IPR036691">
    <property type="entry name" value="Endo/exonu/phosph_ase_sf"/>
</dbReference>
<dbReference type="Proteomes" id="UP000018467">
    <property type="component" value="Unassembled WGS sequence"/>
</dbReference>
<name>A0A3B1J7U7_ASTMX</name>
<feature type="coiled-coil region" evidence="1">
    <location>
        <begin position="305"/>
        <end position="332"/>
    </location>
</feature>
<keyword evidence="1" id="KW-0175">Coiled coil</keyword>
<dbReference type="PANTHER" id="PTHR31635:SF196">
    <property type="entry name" value="REVERSE TRANSCRIPTASE DOMAIN-CONTAINING PROTEIN-RELATED"/>
    <property type="match status" value="1"/>
</dbReference>
<dbReference type="Ensembl" id="ENSAMXT00000052982.1">
    <property type="protein sequence ID" value="ENSAMXP00000037945.1"/>
    <property type="gene ID" value="ENSAMXG00000036080.1"/>
</dbReference>
<dbReference type="SUPFAM" id="SSF56672">
    <property type="entry name" value="DNA/RNA polymerases"/>
    <property type="match status" value="1"/>
</dbReference>
<evidence type="ECO:0000259" key="2">
    <source>
        <dbReference type="PROSITE" id="PS50878"/>
    </source>
</evidence>
<dbReference type="Gene3D" id="3.60.10.10">
    <property type="entry name" value="Endonuclease/exonuclease/phosphatase"/>
    <property type="match status" value="1"/>
</dbReference>
<dbReference type="GO" id="GO:0003824">
    <property type="term" value="F:catalytic activity"/>
    <property type="evidence" value="ECO:0007669"/>
    <property type="project" value="InterPro"/>
</dbReference>
<reference evidence="4" key="2">
    <citation type="journal article" date="2014" name="Nat. Commun.">
        <title>The cavefish genome reveals candidate genes for eye loss.</title>
        <authorList>
            <person name="McGaugh S.E."/>
            <person name="Gross J.B."/>
            <person name="Aken B."/>
            <person name="Blin M."/>
            <person name="Borowsky R."/>
            <person name="Chalopin D."/>
            <person name="Hinaux H."/>
            <person name="Jeffery W.R."/>
            <person name="Keene A."/>
            <person name="Ma L."/>
            <person name="Minx P."/>
            <person name="Murphy D."/>
            <person name="O'Quin K.E."/>
            <person name="Retaux S."/>
            <person name="Rohner N."/>
            <person name="Searle S.M."/>
            <person name="Stahl B.A."/>
            <person name="Tabin C."/>
            <person name="Volff J.N."/>
            <person name="Yoshizawa M."/>
            <person name="Warren W.C."/>
        </authorList>
    </citation>
    <scope>NUCLEOTIDE SEQUENCE [LARGE SCALE GENOMIC DNA]</scope>
    <source>
        <strain evidence="4">female</strain>
    </source>
</reference>
<dbReference type="PANTHER" id="PTHR31635">
    <property type="entry name" value="REVERSE TRANSCRIPTASE DOMAIN-CONTAINING PROTEIN-RELATED"/>
    <property type="match status" value="1"/>
</dbReference>
<dbReference type="Pfam" id="PF03372">
    <property type="entry name" value="Exo_endo_phos"/>
    <property type="match status" value="1"/>
</dbReference>
<dbReference type="InterPro" id="IPR005135">
    <property type="entry name" value="Endo/exonuclease/phosphatase"/>
</dbReference>
<dbReference type="Gene3D" id="2.60.40.2840">
    <property type="match status" value="1"/>
</dbReference>
<dbReference type="InParanoid" id="A0A3B1J7U7"/>
<evidence type="ECO:0000313" key="3">
    <source>
        <dbReference type="Ensembl" id="ENSAMXP00000037945.1"/>
    </source>
</evidence>
<protein>
    <recommendedName>
        <fullName evidence="2">Reverse transcriptase domain-containing protein</fullName>
    </recommendedName>
</protein>
<sequence length="1140" mass="130297">MVLTTDISLTNITLASWNVRGINHPLKRGKVFGHLKRLKADIIFLQETHIDFSHQARLRTQWISQTFQTTFSSKARGVAILFRKNVPFQLKDMKVDPQGRYIIISGNINSIPLTLVNVYGPNYDNPDFFRNLFNIIPFTSSDNIIIGGDFNCCLDSNLDKLSAKTSPILVSAQILNSLLKSTNLVDIWRLQHPTTKGFSFYSPVHKSFSRIDYFLISSELVPRVNSTVYHPILISDHSPITLTLQNIITKPAYHWKFNLNLLSDTTFIKYMNAKISEFLEFNDTKDVSDTVLWETFKAVTRGHILAFEATKKKELNKRLTELENIIITLEKTNALSPSTEVYNQILQYKFEYNNILNQRVENLLLKLKRKYFELGEKPEGLLARQLRDIRANQAIHEIYSISGHSITNHQEINNRFRDYYSDLYMSRFAASEPDLDSFFNNLAIPKLSDSAREALDSPIDPSEIQDAIDSFPLGKATGPDGFGCEFYKTFSSKLVPLLLRMFNDSIANNRFPDSLYQANISVILKKGKIKTDPASYRPIALLNVDQKIISKVLANRLAHHISDIIHPDQTGFIPGRFSFGNVRLLLNTIHSAQQGSVPAAILSLDAQKAFDQVEWPYMFYTLSKFGFGTPFINLVKALYLHPCSSILTNSNRSLPFPLQRGVRQGDPLSPLLFNLALEPLAIGIRNHPDIHGITINGLETLVNLYADDLLLSISNPATSVPKLLDYINLFGRLSGYTINWNKCEFMPLTNNFDQNFLSALPFNITNEHFTYLGLQISKNPKTTIKLNYENALDKLKKEIARWKLLPLSMIGKINAIKMIILPRYLYLFQNLPFFLPNSFFQLIDTCILSFIWAQKTPRISKTHLQKSTTDGGLNLPNFKHYYWAANARAISFWQLGSRSGLVSKHTTLWVKVEASFSSLTSLPTFLYTKLSFGKIGINYNLIIKNSLKILNQIKLATKAPPTSIHTPITFNQEFIPAKNERFFIELENQGLVSLGDLYKDGCFMSFNDMRDKYNIPQTHFFSTVLPLYRCSLQLHLYTPLYELMLMFLQVGWSSVKDYHTFVWALAPPSYREGNDAHCCVHFQAGYLPGASAEQYQFVYVDGKVRCVHRALPSPSLLLNLWRSWLLWRRGSRVMRRGRTC</sequence>
<dbReference type="InterPro" id="IPR041611">
    <property type="entry name" value="SKICH"/>
</dbReference>
<dbReference type="PROSITE" id="PS50878">
    <property type="entry name" value="RT_POL"/>
    <property type="match status" value="1"/>
</dbReference>